<dbReference type="PIRSF" id="PIRSF001365">
    <property type="entry name" value="DHDPS"/>
    <property type="match status" value="1"/>
</dbReference>
<feature type="active site" description="Proton donor/acceptor" evidence="1">
    <location>
        <position position="140"/>
    </location>
</feature>
<reference evidence="3 4" key="1">
    <citation type="journal article" date="2019" name="Int. J. Syst. Evol. Microbiol.">
        <title>The Global Catalogue of Microorganisms (GCM) 10K type strain sequencing project: providing services to taxonomists for standard genome sequencing and annotation.</title>
        <authorList>
            <consortium name="The Broad Institute Genomics Platform"/>
            <consortium name="The Broad Institute Genome Sequencing Center for Infectious Disease"/>
            <person name="Wu L."/>
            <person name="Ma J."/>
        </authorList>
    </citation>
    <scope>NUCLEOTIDE SEQUENCE [LARGE SCALE GENOMIC DNA]</scope>
    <source>
        <strain evidence="3 4">XZYJT29</strain>
    </source>
</reference>
<dbReference type="SMART" id="SM01130">
    <property type="entry name" value="DHDPS"/>
    <property type="match status" value="1"/>
</dbReference>
<keyword evidence="3" id="KW-0456">Lyase</keyword>
<accession>A0ABD5Y4R9</accession>
<feature type="active site" description="Schiff-base intermediate with substrate" evidence="1">
    <location>
        <position position="164"/>
    </location>
</feature>
<dbReference type="EMBL" id="JBHTAS010000001">
    <property type="protein sequence ID" value="MFC7141886.1"/>
    <property type="molecule type" value="Genomic_DNA"/>
</dbReference>
<dbReference type="AlphaFoldDB" id="A0ABD5Y4R9"/>
<proteinExistence type="predicted"/>
<organism evidence="3 4">
    <name type="scientific">Halosimplex aquaticum</name>
    <dbReference type="NCBI Taxonomy" id="3026162"/>
    <lineage>
        <taxon>Archaea</taxon>
        <taxon>Methanobacteriati</taxon>
        <taxon>Methanobacteriota</taxon>
        <taxon>Stenosarchaea group</taxon>
        <taxon>Halobacteria</taxon>
        <taxon>Halobacteriales</taxon>
        <taxon>Haloarculaceae</taxon>
        <taxon>Halosimplex</taxon>
    </lineage>
</organism>
<dbReference type="GO" id="GO:0047448">
    <property type="term" value="F:5-dehydro-4-deoxyglucarate dehydratase activity"/>
    <property type="evidence" value="ECO:0007669"/>
    <property type="project" value="UniProtKB-EC"/>
</dbReference>
<keyword evidence="4" id="KW-1185">Reference proteome</keyword>
<dbReference type="EC" id="4.1.3.3" evidence="3"/>
<dbReference type="GO" id="GO:0008675">
    <property type="term" value="F:2-dehydro-3-deoxy-phosphogluconate aldolase activity"/>
    <property type="evidence" value="ECO:0007669"/>
    <property type="project" value="UniProtKB-ARBA"/>
</dbReference>
<dbReference type="InterPro" id="IPR002220">
    <property type="entry name" value="DapA-like"/>
</dbReference>
<dbReference type="CDD" id="cd00408">
    <property type="entry name" value="DHDPS-like"/>
    <property type="match status" value="1"/>
</dbReference>
<dbReference type="PANTHER" id="PTHR12128">
    <property type="entry name" value="DIHYDRODIPICOLINATE SYNTHASE"/>
    <property type="match status" value="1"/>
</dbReference>
<dbReference type="Gene3D" id="3.20.20.70">
    <property type="entry name" value="Aldolase class I"/>
    <property type="match status" value="1"/>
</dbReference>
<dbReference type="RefSeq" id="WP_274322964.1">
    <property type="nucleotide sequence ID" value="NZ_CP118158.1"/>
</dbReference>
<evidence type="ECO:0000313" key="4">
    <source>
        <dbReference type="Proteomes" id="UP001596432"/>
    </source>
</evidence>
<dbReference type="EC" id="4.3.3.7" evidence="3"/>
<dbReference type="GO" id="GO:0008747">
    <property type="term" value="F:N-acetylneuraminate lyase activity"/>
    <property type="evidence" value="ECO:0007669"/>
    <property type="project" value="UniProtKB-EC"/>
</dbReference>
<dbReference type="Pfam" id="PF00701">
    <property type="entry name" value="DHDPS"/>
    <property type="match status" value="1"/>
</dbReference>
<protein>
    <submittedName>
        <fullName evidence="3">Dihydrodipicolinate synthase family protein</fullName>
        <ecNumber evidence="3">4.1.3.3</ecNumber>
        <ecNumber evidence="3">4.2.1.41</ecNumber>
        <ecNumber evidence="3">4.3.3.7</ecNumber>
    </submittedName>
</protein>
<evidence type="ECO:0000256" key="1">
    <source>
        <dbReference type="PIRSR" id="PIRSR001365-1"/>
    </source>
</evidence>
<name>A0ABD5Y4R9_9EURY</name>
<dbReference type="InterPro" id="IPR013785">
    <property type="entry name" value="Aldolase_TIM"/>
</dbReference>
<evidence type="ECO:0000256" key="2">
    <source>
        <dbReference type="PIRSR" id="PIRSR001365-2"/>
    </source>
</evidence>
<dbReference type="PANTHER" id="PTHR12128:SF19">
    <property type="entry name" value="5-DEHYDRO-4-DEOXYGLUCARATE DEHYDRATASE 2-RELATED"/>
    <property type="match status" value="1"/>
</dbReference>
<dbReference type="EC" id="4.2.1.41" evidence="3"/>
<sequence length="314" mass="34275">MDGGRLRSSFETVAFTTPVPFDAEDEVDHEALADNLSGLYDAGARLFVPCGNTGEYYALTDEERVAVVETHAEATGDEATIAAGASGNEREVLALAERYREAGADAVMVMHPDHTYVHERGLVSYYEAICDGTDLGVVVYKRGPEITRDVLVELSELDEVVAVKFAVDDVREFAQTVEDAEGSVTWINGIAERYAIPFAIEGASGYTTGVGNFVPRVTLALFEAIEKGQWDRARRIQRALRPLEDLRDEPGEGSSVPNGNNVPVVKHGLDIAGYTGGSVRRPLVDLGAADRERLESYYERLETWTPSRSPDLSD</sequence>
<dbReference type="SUPFAM" id="SSF51569">
    <property type="entry name" value="Aldolase"/>
    <property type="match status" value="1"/>
</dbReference>
<comment type="caution">
    <text evidence="3">The sequence shown here is derived from an EMBL/GenBank/DDBJ whole genome shotgun (WGS) entry which is preliminary data.</text>
</comment>
<dbReference type="GeneID" id="78822214"/>
<gene>
    <name evidence="3" type="ORF">ACFQMA_18875</name>
</gene>
<dbReference type="Proteomes" id="UP001596432">
    <property type="component" value="Unassembled WGS sequence"/>
</dbReference>
<dbReference type="GO" id="GO:0008840">
    <property type="term" value="F:4-hydroxy-tetrahydrodipicolinate synthase activity"/>
    <property type="evidence" value="ECO:0007669"/>
    <property type="project" value="UniProtKB-EC"/>
</dbReference>
<evidence type="ECO:0000313" key="3">
    <source>
        <dbReference type="EMBL" id="MFC7141886.1"/>
    </source>
</evidence>
<feature type="binding site" evidence="2">
    <location>
        <position position="53"/>
    </location>
    <ligand>
        <name>pyruvate</name>
        <dbReference type="ChEBI" id="CHEBI:15361"/>
    </ligand>
</feature>